<sequence length="80" mass="8556">MALGLSLGSPVTAGEQVPVNVNSAPLEELVTLSNVGEVTARAILEHREEHGDFESVQALTEVSGIGERTVEMNLDRIELE</sequence>
<dbReference type="EMBL" id="MUZR01000003">
    <property type="protein sequence ID" value="OOC11409.1"/>
    <property type="molecule type" value="Genomic_DNA"/>
</dbReference>
<evidence type="ECO:0000259" key="1">
    <source>
        <dbReference type="SMART" id="SM00278"/>
    </source>
</evidence>
<dbReference type="GO" id="GO:0015628">
    <property type="term" value="P:protein secretion by the type II secretion system"/>
    <property type="evidence" value="ECO:0007669"/>
    <property type="project" value="TreeGrafter"/>
</dbReference>
<dbReference type="SMART" id="SM00278">
    <property type="entry name" value="HhH1"/>
    <property type="match status" value="2"/>
</dbReference>
<dbReference type="InterPro" id="IPR003583">
    <property type="entry name" value="Hlx-hairpin-Hlx_DNA-bd_motif"/>
</dbReference>
<dbReference type="STRING" id="252474.B1A74_01095"/>
<dbReference type="InterPro" id="IPR010994">
    <property type="entry name" value="RuvA_2-like"/>
</dbReference>
<dbReference type="GO" id="GO:0015627">
    <property type="term" value="C:type II protein secretion system complex"/>
    <property type="evidence" value="ECO:0007669"/>
    <property type="project" value="TreeGrafter"/>
</dbReference>
<dbReference type="GO" id="GO:0003677">
    <property type="term" value="F:DNA binding"/>
    <property type="evidence" value="ECO:0007669"/>
    <property type="project" value="InterPro"/>
</dbReference>
<dbReference type="GO" id="GO:0006281">
    <property type="term" value="P:DNA repair"/>
    <property type="evidence" value="ECO:0007669"/>
    <property type="project" value="InterPro"/>
</dbReference>
<feature type="domain" description="Helix-hairpin-helix DNA-binding motif class 1" evidence="1">
    <location>
        <begin position="57"/>
        <end position="76"/>
    </location>
</feature>
<dbReference type="InterPro" id="IPR051675">
    <property type="entry name" value="Endo/Exo/Phosphatase_dom_1"/>
</dbReference>
<accession>A0A1V3A289</accession>
<dbReference type="NCBIfam" id="TIGR00426">
    <property type="entry name" value="competence protein ComEA helix-hairpin-helix repeat region"/>
    <property type="match status" value="1"/>
</dbReference>
<protein>
    <recommendedName>
        <fullName evidence="1">Helix-hairpin-helix DNA-binding motif class 1 domain-containing protein</fullName>
    </recommendedName>
</protein>
<feature type="domain" description="Helix-hairpin-helix DNA-binding motif class 1" evidence="1">
    <location>
        <begin position="27"/>
        <end position="46"/>
    </location>
</feature>
<dbReference type="PANTHER" id="PTHR21180">
    <property type="entry name" value="ENDONUCLEASE/EXONUCLEASE/PHOSPHATASE FAMILY DOMAIN-CONTAINING PROTEIN 1"/>
    <property type="match status" value="1"/>
</dbReference>
<dbReference type="RefSeq" id="WP_051073616.1">
    <property type="nucleotide sequence ID" value="NZ_MUZR01000003.1"/>
</dbReference>
<gene>
    <name evidence="2" type="ORF">B1A74_01095</name>
</gene>
<proteinExistence type="predicted"/>
<dbReference type="SUPFAM" id="SSF47781">
    <property type="entry name" value="RuvA domain 2-like"/>
    <property type="match status" value="1"/>
</dbReference>
<keyword evidence="3" id="KW-1185">Reference proteome</keyword>
<dbReference type="PANTHER" id="PTHR21180:SF32">
    <property type="entry name" value="ENDONUCLEASE_EXONUCLEASE_PHOSPHATASE FAMILY DOMAIN-CONTAINING PROTEIN 1"/>
    <property type="match status" value="1"/>
</dbReference>
<comment type="caution">
    <text evidence="2">The sequence shown here is derived from an EMBL/GenBank/DDBJ whole genome shotgun (WGS) entry which is preliminary data.</text>
</comment>
<name>A0A1V3A289_9GAMM</name>
<organism evidence="2 3">
    <name type="scientific">Thioalkalivibrio halophilus</name>
    <dbReference type="NCBI Taxonomy" id="252474"/>
    <lineage>
        <taxon>Bacteria</taxon>
        <taxon>Pseudomonadati</taxon>
        <taxon>Pseudomonadota</taxon>
        <taxon>Gammaproteobacteria</taxon>
        <taxon>Chromatiales</taxon>
        <taxon>Ectothiorhodospiraceae</taxon>
        <taxon>Thioalkalivibrio</taxon>
    </lineage>
</organism>
<evidence type="ECO:0000313" key="2">
    <source>
        <dbReference type="EMBL" id="OOC11409.1"/>
    </source>
</evidence>
<dbReference type="InterPro" id="IPR004509">
    <property type="entry name" value="Competence_ComEA_HhH"/>
</dbReference>
<dbReference type="AlphaFoldDB" id="A0A1V3A289"/>
<reference evidence="2 3" key="1">
    <citation type="submission" date="2017-02" db="EMBL/GenBank/DDBJ databases">
        <title>Genomic diversity within the haloalkaliphilic genus Thioalkalivibrio.</title>
        <authorList>
            <person name="Ahn A.-C."/>
            <person name="Meier-Kolthoff J."/>
            <person name="Overmars L."/>
            <person name="Richter M."/>
            <person name="Woyke T."/>
            <person name="Sorokin D.Y."/>
            <person name="Muyzer G."/>
        </authorList>
    </citation>
    <scope>NUCLEOTIDE SEQUENCE [LARGE SCALE GENOMIC DNA]</scope>
    <source>
        <strain evidence="2 3">HL17</strain>
    </source>
</reference>
<dbReference type="Proteomes" id="UP000189177">
    <property type="component" value="Unassembled WGS sequence"/>
</dbReference>
<dbReference type="Pfam" id="PF12836">
    <property type="entry name" value="HHH_3"/>
    <property type="match status" value="1"/>
</dbReference>
<evidence type="ECO:0000313" key="3">
    <source>
        <dbReference type="Proteomes" id="UP000189177"/>
    </source>
</evidence>
<dbReference type="Gene3D" id="1.10.150.280">
    <property type="entry name" value="AF1531-like domain"/>
    <property type="match status" value="1"/>
</dbReference>